<reference evidence="2 3" key="1">
    <citation type="journal article" date="2021" name="Commun. Biol.">
        <title>The genome of Shorea leprosula (Dipterocarpaceae) highlights the ecological relevance of drought in aseasonal tropical rainforests.</title>
        <authorList>
            <person name="Ng K.K.S."/>
            <person name="Kobayashi M.J."/>
            <person name="Fawcett J.A."/>
            <person name="Hatakeyama M."/>
            <person name="Paape T."/>
            <person name="Ng C.H."/>
            <person name="Ang C.C."/>
            <person name="Tnah L.H."/>
            <person name="Lee C.T."/>
            <person name="Nishiyama T."/>
            <person name="Sese J."/>
            <person name="O'Brien M.J."/>
            <person name="Copetti D."/>
            <person name="Mohd Noor M.I."/>
            <person name="Ong R.C."/>
            <person name="Putra M."/>
            <person name="Sireger I.Z."/>
            <person name="Indrioko S."/>
            <person name="Kosugi Y."/>
            <person name="Izuno A."/>
            <person name="Isagi Y."/>
            <person name="Lee S.L."/>
            <person name="Shimizu K.K."/>
        </authorList>
    </citation>
    <scope>NUCLEOTIDE SEQUENCE [LARGE SCALE GENOMIC DNA]</scope>
    <source>
        <strain evidence="2">214</strain>
    </source>
</reference>
<name>A0AAV5MVE3_9ROSI</name>
<protein>
    <recommendedName>
        <fullName evidence="1">26S proteasome non-ATPase regulatory subunit 3 N-terminal TPR repeats domain-containing protein</fullName>
    </recommendedName>
</protein>
<organism evidence="2 3">
    <name type="scientific">Rubroshorea leprosula</name>
    <dbReference type="NCBI Taxonomy" id="152421"/>
    <lineage>
        <taxon>Eukaryota</taxon>
        <taxon>Viridiplantae</taxon>
        <taxon>Streptophyta</taxon>
        <taxon>Embryophyta</taxon>
        <taxon>Tracheophyta</taxon>
        <taxon>Spermatophyta</taxon>
        <taxon>Magnoliopsida</taxon>
        <taxon>eudicotyledons</taxon>
        <taxon>Gunneridae</taxon>
        <taxon>Pentapetalae</taxon>
        <taxon>rosids</taxon>
        <taxon>malvids</taxon>
        <taxon>Malvales</taxon>
        <taxon>Dipterocarpaceae</taxon>
        <taxon>Rubroshorea</taxon>
    </lineage>
</organism>
<keyword evidence="3" id="KW-1185">Reference proteome</keyword>
<evidence type="ECO:0000313" key="2">
    <source>
        <dbReference type="EMBL" id="GKV53418.1"/>
    </source>
</evidence>
<gene>
    <name evidence="2" type="ORF">SLEP1_g59945</name>
</gene>
<feature type="domain" description="26S proteasome non-ATPase regulatory subunit 3 N-terminal TPR repeats" evidence="1">
    <location>
        <begin position="37"/>
        <end position="104"/>
    </location>
</feature>
<dbReference type="AlphaFoldDB" id="A0AAV5MVE3"/>
<evidence type="ECO:0000313" key="3">
    <source>
        <dbReference type="Proteomes" id="UP001054252"/>
    </source>
</evidence>
<dbReference type="Proteomes" id="UP001054252">
    <property type="component" value="Unassembled WGS sequence"/>
</dbReference>
<proteinExistence type="predicted"/>
<dbReference type="Pfam" id="PF25573">
    <property type="entry name" value="TPR_PSMD3_N"/>
    <property type="match status" value="1"/>
</dbReference>
<dbReference type="InterPro" id="IPR057985">
    <property type="entry name" value="TPR_PSMD3_N"/>
</dbReference>
<evidence type="ECO:0000259" key="1">
    <source>
        <dbReference type="Pfam" id="PF25573"/>
    </source>
</evidence>
<sequence>ANCASREAYRGDPAQTEGTRALCFPQFALPPGCEAHSRLSSYLPKEDEHDMEVDTATSSLQAPAKHPLPELEIYCYLLVLIFLIDQKKYNEAKACSSTSIARLKT</sequence>
<accession>A0AAV5MVE3</accession>
<comment type="caution">
    <text evidence="2">The sequence shown here is derived from an EMBL/GenBank/DDBJ whole genome shotgun (WGS) entry which is preliminary data.</text>
</comment>
<dbReference type="EMBL" id="BPVZ01001351">
    <property type="protein sequence ID" value="GKV53418.1"/>
    <property type="molecule type" value="Genomic_DNA"/>
</dbReference>
<feature type="non-terminal residue" evidence="2">
    <location>
        <position position="1"/>
    </location>
</feature>